<dbReference type="STRING" id="266265.Bxe_B1340"/>
<dbReference type="Proteomes" id="UP000001817">
    <property type="component" value="Chromosome 2"/>
</dbReference>
<evidence type="ECO:0000256" key="1">
    <source>
        <dbReference type="SAM" id="Phobius"/>
    </source>
</evidence>
<reference evidence="2 3" key="1">
    <citation type="journal article" date="2006" name="Proc. Natl. Acad. Sci. U.S.A.">
        <title>Burkholderia xenovorans LB400 harbors a multi-replicon, 9.73-Mbp genome shaped for versatility.</title>
        <authorList>
            <person name="Chain P.S."/>
            <person name="Denef V.J."/>
            <person name="Konstantinidis K.T."/>
            <person name="Vergez L.M."/>
            <person name="Agullo L."/>
            <person name="Reyes V.L."/>
            <person name="Hauser L."/>
            <person name="Cordova M."/>
            <person name="Gomez L."/>
            <person name="Gonzalez M."/>
            <person name="Land M."/>
            <person name="Lao V."/>
            <person name="Larimer F."/>
            <person name="LiPuma J.J."/>
            <person name="Mahenthiralingam E."/>
            <person name="Malfatti S.A."/>
            <person name="Marx C.J."/>
            <person name="Parnell J.J."/>
            <person name="Ramette A."/>
            <person name="Richardson P."/>
            <person name="Seeger M."/>
            <person name="Smith D."/>
            <person name="Spilker T."/>
            <person name="Sul W.J."/>
            <person name="Tsoi T.V."/>
            <person name="Ulrich L.E."/>
            <person name="Zhulin I.B."/>
            <person name="Tiedje J.M."/>
        </authorList>
    </citation>
    <scope>NUCLEOTIDE SEQUENCE [LARGE SCALE GENOMIC DNA]</scope>
    <source>
        <strain evidence="2 3">LB400</strain>
    </source>
</reference>
<name>Q13MR7_PARXL</name>
<evidence type="ECO:0000313" key="2">
    <source>
        <dbReference type="EMBL" id="ABE34622.1"/>
    </source>
</evidence>
<dbReference type="KEGG" id="bxe:Bxe_B1340"/>
<sequence>MLRCSILLRCTAAIFAFSLSVSVAAWWIARHHAFTAVMSFSASFVACTPRAAAIPDPAHGEAAPPPARKDDTLLCRGFARRKVPGICDCAASRSRRLRFG</sequence>
<keyword evidence="1" id="KW-0472">Membrane</keyword>
<keyword evidence="1" id="KW-1133">Transmembrane helix</keyword>
<dbReference type="EMBL" id="CP000271">
    <property type="protein sequence ID" value="ABE34622.1"/>
    <property type="molecule type" value="Genomic_DNA"/>
</dbReference>
<gene>
    <name evidence="2" type="ORF">Bxe_B1340</name>
</gene>
<proteinExistence type="predicted"/>
<organism evidence="2 3">
    <name type="scientific">Paraburkholderia xenovorans (strain LB400)</name>
    <dbReference type="NCBI Taxonomy" id="266265"/>
    <lineage>
        <taxon>Bacteria</taxon>
        <taxon>Pseudomonadati</taxon>
        <taxon>Pseudomonadota</taxon>
        <taxon>Betaproteobacteria</taxon>
        <taxon>Burkholderiales</taxon>
        <taxon>Burkholderiaceae</taxon>
        <taxon>Paraburkholderia</taxon>
    </lineage>
</organism>
<dbReference type="AlphaFoldDB" id="Q13MR7"/>
<accession>Q13MR7</accession>
<keyword evidence="3" id="KW-1185">Reference proteome</keyword>
<protein>
    <submittedName>
        <fullName evidence="2">Uncharacterized protein</fullName>
    </submittedName>
</protein>
<keyword evidence="1" id="KW-0812">Transmembrane</keyword>
<feature type="transmembrane region" description="Helical" evidence="1">
    <location>
        <begin position="6"/>
        <end position="29"/>
    </location>
</feature>
<evidence type="ECO:0000313" key="3">
    <source>
        <dbReference type="Proteomes" id="UP000001817"/>
    </source>
</evidence>